<evidence type="ECO:0000256" key="1">
    <source>
        <dbReference type="ARBA" id="ARBA00004323"/>
    </source>
</evidence>
<feature type="region of interest" description="Disordered" evidence="6">
    <location>
        <begin position="1294"/>
        <end position="1329"/>
    </location>
</feature>
<protein>
    <recommendedName>
        <fullName evidence="8">Exostosin GT47 domain-containing protein</fullName>
    </recommendedName>
</protein>
<gene>
    <name evidence="9" type="ORF">HU200_049384</name>
</gene>
<feature type="transmembrane region" description="Helical" evidence="7">
    <location>
        <begin position="71"/>
        <end position="93"/>
    </location>
</feature>
<comment type="caution">
    <text evidence="9">The sequence shown here is derived from an EMBL/GenBank/DDBJ whole genome shotgun (WGS) entry which is preliminary data.</text>
</comment>
<keyword evidence="5" id="KW-0333">Golgi apparatus</keyword>
<dbReference type="InterPro" id="IPR040911">
    <property type="entry name" value="Exostosin_GT47"/>
</dbReference>
<evidence type="ECO:0000256" key="6">
    <source>
        <dbReference type="SAM" id="MobiDB-lite"/>
    </source>
</evidence>
<evidence type="ECO:0000256" key="5">
    <source>
        <dbReference type="ARBA" id="ARBA00023034"/>
    </source>
</evidence>
<accession>A0A835B006</accession>
<keyword evidence="3" id="KW-0328">Glycosyltransferase</keyword>
<dbReference type="Proteomes" id="UP000636709">
    <property type="component" value="Unassembled WGS sequence"/>
</dbReference>
<name>A0A835B006_9POAL</name>
<evidence type="ECO:0000256" key="4">
    <source>
        <dbReference type="ARBA" id="ARBA00022968"/>
    </source>
</evidence>
<keyword evidence="7" id="KW-1133">Transmembrane helix</keyword>
<dbReference type="PANTHER" id="PTHR11062:SF189">
    <property type="entry name" value="EXOSTOSIN GT47 DOMAIN-CONTAINING PROTEIN"/>
    <property type="match status" value="1"/>
</dbReference>
<dbReference type="InterPro" id="IPR004263">
    <property type="entry name" value="Exostosin"/>
</dbReference>
<feature type="compositionally biased region" description="Basic and acidic residues" evidence="6">
    <location>
        <begin position="710"/>
        <end position="725"/>
    </location>
</feature>
<keyword evidence="7" id="KW-0812">Transmembrane</keyword>
<evidence type="ECO:0000256" key="2">
    <source>
        <dbReference type="ARBA" id="ARBA00010271"/>
    </source>
</evidence>
<organism evidence="9 10">
    <name type="scientific">Digitaria exilis</name>
    <dbReference type="NCBI Taxonomy" id="1010633"/>
    <lineage>
        <taxon>Eukaryota</taxon>
        <taxon>Viridiplantae</taxon>
        <taxon>Streptophyta</taxon>
        <taxon>Embryophyta</taxon>
        <taxon>Tracheophyta</taxon>
        <taxon>Spermatophyta</taxon>
        <taxon>Magnoliopsida</taxon>
        <taxon>Liliopsida</taxon>
        <taxon>Poales</taxon>
        <taxon>Poaceae</taxon>
        <taxon>PACMAD clade</taxon>
        <taxon>Panicoideae</taxon>
        <taxon>Panicodae</taxon>
        <taxon>Paniceae</taxon>
        <taxon>Anthephorinae</taxon>
        <taxon>Digitaria</taxon>
    </lineage>
</organism>
<evidence type="ECO:0000256" key="3">
    <source>
        <dbReference type="ARBA" id="ARBA00022676"/>
    </source>
</evidence>
<proteinExistence type="inferred from homology"/>
<dbReference type="EMBL" id="JACEFO010002219">
    <property type="protein sequence ID" value="KAF8672688.1"/>
    <property type="molecule type" value="Genomic_DNA"/>
</dbReference>
<keyword evidence="4" id="KW-0735">Signal-anchor</keyword>
<feature type="domain" description="Exostosin GT47" evidence="8">
    <location>
        <begin position="1789"/>
        <end position="2127"/>
    </location>
</feature>
<keyword evidence="3" id="KW-0808">Transferase</keyword>
<dbReference type="GO" id="GO:0016757">
    <property type="term" value="F:glycosyltransferase activity"/>
    <property type="evidence" value="ECO:0007669"/>
    <property type="project" value="UniProtKB-KW"/>
</dbReference>
<evidence type="ECO:0000259" key="8">
    <source>
        <dbReference type="Pfam" id="PF03016"/>
    </source>
</evidence>
<feature type="domain" description="Exostosin GT47" evidence="8">
    <location>
        <begin position="755"/>
        <end position="1093"/>
    </location>
</feature>
<sequence length="2191" mass="239454">MHSVDVRGGRAGVGRLLRRPAPALRPTQTHRLSHAFELELELARHSHSPPDTGTQPASSAMSKSSAISRPCFFLVAAAALWVLTLYLRLLALMSMPGAAFTGRAASPVPASNGSGDPCRGRYVYIHDLPPRFNSDILRGCAAASDRWADMCQDVGNAGLGRPLSGGALTGATGWYATHQFALDAIFHGRMRQYGCLTNDSSAASAVFVPFYAGFEFATHMWGYDNVARDAAALDLVRWLVRRPEWRRAGGRDHFLVAGRTGWDFRRDAYPNATWGTNLFLLPAVKNMTFLVVETATMGWGNDMAVPYPTYFHPRADSEVEDWQHRIRNADRWWLMSFVGAARPDDRKSIRSQVMDQQLGCASGTAQCHYPGDIMVLFQSSTFCLQPPGDSASRRSTFDAMVAGCIPVFFQPRSAYLQYRWHLPKDHATYSVFIPAESVRSGNVSVEAELRKIPPAAIAKMREEVIKLVPRLLYADPRYKLDKVKDAFDVAVDGVLERVTEPAERQIGSYWRGSAFHAPRPARASNTGTSDPSLANHLRAAPLTCHCQCQCPGRPGSPSRRHLARLLVGAHASQPCAMKRHNAGELPLSSHAGDGKQQMVEAEDKMDKYDKGRGRCSRLCFLLALAATVTLLARHGYDAGLGRGSHAGVVRIEAVHGPPPPPSDHRDRKIVPIARRESSVSDHSPSAPIDDAGEDATWKKPPSPALGSTHSDSDNGSKASSSKEKSSPSASHGNKYGDRPFARALAAADNKDDLCGGQYIYVQELPARFNKEMVQNCDKLSPFTNMCRYTTNGGFGPMLPGGKGMTGTGWYDTDEHALDIIFHERIRRYECLTDDPSLASAVFVPFYAGLDVARHLWGSNVTARDELALDLARLLAARPEWRAMGGRDHFFVAGRTTWDFRREGDGQSEWGSKLLNLPVAKNMTALVFESSPWHLNDVAIPYPTAFHPGSDEELFLWQDRVRALERPYLFAFAGMARPGDAKSIEGHLVGQCKASSACSLMECSSTTTGSDSNKCESPAGVLRLFQSSTFCLMPRGSTDTRRLAFDAVVAGCIPVFFHPASAYVQYSWHLPKNHAGYSVYIPEEDVRGKNGSVVEERLRKIPPEMVVAMRDAVVGLIPSVTYSDATTRLETTVNDAFDIAVAAVIDKVTKLRRGIVEGRPEEEKLGRYSWKYPLLGEGEKAEDPHEWDPLSTVILHIRFLMVVSAVFWALALCIRVIVPTPQGRSIVGPGRRPTRLLAAAMIRGKAASAGGAPPSSAGTSRATAVRTRCPYRVKDAFNVALEGVIRRPPREFQITVPPFSDPASTAPAGVDPRTLAGGGPNGFPSRRSNPNLMAARRRCSTALRAPANSPPELNPQRACEKLRDLRHLRARRGPWRGPSSAAKTRRRTTSTPSAPADLDTPSAHNSSAGEGPSEAAHARRPWRKSAPATNGVPGTRNHLSRPRSNIAALSNPGQNDCNSTTMKNGAANRAAPGCGAVEEEQELAETKEEMTVELLVERNWAERLAGGHGGKQGSDLVKRGEGEAVDGALTADYSSRSLTPPAAPLTDLSPSGLDAWPANRLSAAAGSCLLGRRVGDAGAVELPGLGGGKLAAAVNLVPSDCGPHHLYIALRDRGRNPIWVGLPPIRERDKARPIPRHGGIEEETLQSPSLCPLPLLWLARVPSGVRTCPWSRFAGWAPPFVDRLAEEQSLKSMRALEVIQKDAADKADAADKVDGAAGGVPWPSRVCYLIVLATAFWAMASILFPSSPFSSLPLMPSVTVIHHPPSSHENPSPPALAVQAQAQSSAKDLCAGRYIYVYDLPPRFNDDIVRDCSKLRPWMDTCPYVSNCGMGRPLGDDAFFPGHGWYGTDQFMLDVIFRCRMRRYECLTDDPDLAAAVFVPVYASLDGGRHHPNTTATRDALALDLVAWLSRRPEWRPMGGRDHFLAAGRTAWDFLRMTDDDDDWGTKLLHLPAVRNMTALVLEINPWNQSTTLAVPYPSYFHPATGADVAAWQEKVRHAERTWLFSFAGAPRPATKETVRAQIFRQCGASRRCGMFRCTNATDCEASSSPGAVMRLFQSSSFCLQPRGDTATRKSTFDAVLAGCVPVFFHPDSAYTQYTAFLPPDPESWSVLIMHTDVTGRNVSIEETLSKIPPETVEAMREEVIRLIPRLVYADPRSRRVDFKDAFDIAVDVVLDRVAKRRRGDAGDGEGR</sequence>
<feature type="region of interest" description="Disordered" evidence="6">
    <location>
        <begin position="1367"/>
        <end position="1473"/>
    </location>
</feature>
<keyword evidence="10" id="KW-1185">Reference proteome</keyword>
<dbReference type="GO" id="GO:0000139">
    <property type="term" value="C:Golgi membrane"/>
    <property type="evidence" value="ECO:0007669"/>
    <property type="project" value="UniProtKB-SubCell"/>
</dbReference>
<dbReference type="PANTHER" id="PTHR11062">
    <property type="entry name" value="EXOSTOSIN HEPARAN SULFATE GLYCOSYLTRANSFERASE -RELATED"/>
    <property type="match status" value="1"/>
</dbReference>
<reference evidence="9" key="1">
    <citation type="submission" date="2020-07" db="EMBL/GenBank/DDBJ databases">
        <title>Genome sequence and genetic diversity analysis of an under-domesticated orphan crop, white fonio (Digitaria exilis).</title>
        <authorList>
            <person name="Bennetzen J.L."/>
            <person name="Chen S."/>
            <person name="Ma X."/>
            <person name="Wang X."/>
            <person name="Yssel A.E.J."/>
            <person name="Chaluvadi S.R."/>
            <person name="Johnson M."/>
            <person name="Gangashetty P."/>
            <person name="Hamidou F."/>
            <person name="Sanogo M.D."/>
            <person name="Zwaenepoel A."/>
            <person name="Wallace J."/>
            <person name="Van De Peer Y."/>
            <person name="Van Deynze A."/>
        </authorList>
    </citation>
    <scope>NUCLEOTIDE SEQUENCE</scope>
    <source>
        <tissue evidence="9">Leaves</tissue>
    </source>
</reference>
<evidence type="ECO:0000313" key="10">
    <source>
        <dbReference type="Proteomes" id="UP000636709"/>
    </source>
</evidence>
<evidence type="ECO:0000256" key="7">
    <source>
        <dbReference type="SAM" id="Phobius"/>
    </source>
</evidence>
<comment type="similarity">
    <text evidence="2">Belongs to the glycosyltransferase 47 family.</text>
</comment>
<dbReference type="OrthoDB" id="659393at2759"/>
<evidence type="ECO:0000313" key="9">
    <source>
        <dbReference type="EMBL" id="KAF8672688.1"/>
    </source>
</evidence>
<keyword evidence="7" id="KW-0472">Membrane</keyword>
<feature type="compositionally biased region" description="Polar residues" evidence="6">
    <location>
        <begin position="1446"/>
        <end position="1462"/>
    </location>
</feature>
<feature type="domain" description="Exostosin GT47" evidence="8">
    <location>
        <begin position="118"/>
        <end position="447"/>
    </location>
</feature>
<feature type="region of interest" description="Disordered" evidence="6">
    <location>
        <begin position="674"/>
        <end position="736"/>
    </location>
</feature>
<dbReference type="Pfam" id="PF03016">
    <property type="entry name" value="Exostosin_GT47"/>
    <property type="match status" value="3"/>
</dbReference>
<comment type="subcellular location">
    <subcellularLocation>
        <location evidence="1">Golgi apparatus membrane</location>
        <topology evidence="1">Single-pass type II membrane protein</topology>
    </subcellularLocation>
</comment>